<protein>
    <recommendedName>
        <fullName evidence="2">DUF632 domain-containing protein</fullName>
    </recommendedName>
</protein>
<feature type="compositionally biased region" description="Basic and acidic residues" evidence="1">
    <location>
        <begin position="410"/>
        <end position="428"/>
    </location>
</feature>
<feature type="region of interest" description="Disordered" evidence="1">
    <location>
        <begin position="25"/>
        <end position="52"/>
    </location>
</feature>
<organism evidence="3 4">
    <name type="scientific">Stephania cephalantha</name>
    <dbReference type="NCBI Taxonomy" id="152367"/>
    <lineage>
        <taxon>Eukaryota</taxon>
        <taxon>Viridiplantae</taxon>
        <taxon>Streptophyta</taxon>
        <taxon>Embryophyta</taxon>
        <taxon>Tracheophyta</taxon>
        <taxon>Spermatophyta</taxon>
        <taxon>Magnoliopsida</taxon>
        <taxon>Ranunculales</taxon>
        <taxon>Menispermaceae</taxon>
        <taxon>Menispermoideae</taxon>
        <taxon>Cissampelideae</taxon>
        <taxon>Stephania</taxon>
    </lineage>
</organism>
<dbReference type="Proteomes" id="UP001419268">
    <property type="component" value="Unassembled WGS sequence"/>
</dbReference>
<evidence type="ECO:0000259" key="2">
    <source>
        <dbReference type="Pfam" id="PF04782"/>
    </source>
</evidence>
<dbReference type="Pfam" id="PF04782">
    <property type="entry name" value="DUF632"/>
    <property type="match status" value="2"/>
</dbReference>
<accession>A0AAP0LBS6</accession>
<keyword evidence="4" id="KW-1185">Reference proteome</keyword>
<feature type="domain" description="DUF632" evidence="2">
    <location>
        <begin position="71"/>
        <end position="179"/>
    </location>
</feature>
<name>A0AAP0LBS6_9MAGN</name>
<dbReference type="PANTHER" id="PTHR21450">
    <property type="entry name" value="PROTEIN ALTERED PHOSPHATE STARVATION RESPONSE 1"/>
    <property type="match status" value="1"/>
</dbReference>
<gene>
    <name evidence="3" type="ORF">Scep_001946</name>
</gene>
<dbReference type="PANTHER" id="PTHR21450:SF35">
    <property type="entry name" value="TRANSCRIPTION FACTOR, PUTATIVE (DUF630 AND DUF632)-RELATED"/>
    <property type="match status" value="1"/>
</dbReference>
<dbReference type="AlphaFoldDB" id="A0AAP0LBS6"/>
<comment type="caution">
    <text evidence="3">The sequence shown here is derived from an EMBL/GenBank/DDBJ whole genome shotgun (WGS) entry which is preliminary data.</text>
</comment>
<evidence type="ECO:0000313" key="3">
    <source>
        <dbReference type="EMBL" id="KAK9166755.1"/>
    </source>
</evidence>
<evidence type="ECO:0000256" key="1">
    <source>
        <dbReference type="SAM" id="MobiDB-lite"/>
    </source>
</evidence>
<dbReference type="InterPro" id="IPR006867">
    <property type="entry name" value="DUF632"/>
</dbReference>
<sequence>MFVAVESGGELVKAECGNGAMRRSNLVGNGGLEDEGRRSSKRGKRSGVEVNFDTEKEDPSEFITHRAKDFLSSIRDIGNRFFRASESGKEVFRMLEANKIRLRCSKPEGPPQQITRVTWSRSISSQSSSSKNLLASASKGDVDDSGSDFVEEYSMITGSHSSTLDRIFAWERKLYDEVKVLVPVNYINYVKGFGLRVSILRASESIKKDYDQRCNQLRHLFAKDANSHAIDKTRAVVKDLRSQLRVALHAVDLIAKRIEKLRDEELQPQLLELIHGFTRMWKDMLECHHAQYITISLAYHVKSSTGPRDRESHRQVCLQLEHEIECFGVSFANWIAAHQSYVEALNGWLQTCIILPQERFNRRRAISPRRDLAPPIFVLCRDWAAGTKGLPAEEVTNAIKGFASEIHVTRQAEEQHETRVDQTNHEGSAENNGETESREDESSNQSCNMSSIQASLVKLLDKLTKFAESSSKMYEEIRQSTEAAQVAYTNCRMIRF</sequence>
<feature type="region of interest" description="Disordered" evidence="1">
    <location>
        <begin position="410"/>
        <end position="447"/>
    </location>
</feature>
<feature type="domain" description="DUF632" evidence="2">
    <location>
        <begin position="201"/>
        <end position="407"/>
    </location>
</feature>
<reference evidence="3 4" key="1">
    <citation type="submission" date="2024-01" db="EMBL/GenBank/DDBJ databases">
        <title>Genome assemblies of Stephania.</title>
        <authorList>
            <person name="Yang L."/>
        </authorList>
    </citation>
    <scope>NUCLEOTIDE SEQUENCE [LARGE SCALE GENOMIC DNA]</scope>
    <source>
        <strain evidence="3">JXDWG</strain>
        <tissue evidence="3">Leaf</tissue>
    </source>
</reference>
<proteinExistence type="predicted"/>
<dbReference type="EMBL" id="JBBNAG010000001">
    <property type="protein sequence ID" value="KAK9166755.1"/>
    <property type="molecule type" value="Genomic_DNA"/>
</dbReference>
<evidence type="ECO:0000313" key="4">
    <source>
        <dbReference type="Proteomes" id="UP001419268"/>
    </source>
</evidence>